<sequence length="246" mass="28514">METSSDILSILILYRGDSIRRLYNLKAVVASLLPFDGIEIHVREADRVNHHVVERMLQYVVNYEFVEDTDSILHKTLHFNQMLTCITTPYVGIWDCDVIAYPESVEECMRELTTGNAAMALPYNGVCLDTSRVIADIYMRDYDFMTLKNHSQLMPKLQPHRLTGGAVLMNRETFRLLGDENENYYGWGDDDFDRYIRFYNAQEKIFRSNTPLFHLTHPRGENSNFNSPLLALASKTELSKTINCKR</sequence>
<evidence type="ECO:0000256" key="1">
    <source>
        <dbReference type="ARBA" id="ARBA00022679"/>
    </source>
</evidence>
<feature type="domain" description="Galactosyltransferase C-terminal" evidence="2">
    <location>
        <begin position="151"/>
        <end position="210"/>
    </location>
</feature>
<proteinExistence type="predicted"/>
<name>A0A6L5XFG1_9BACT</name>
<dbReference type="SUPFAM" id="SSF53448">
    <property type="entry name" value="Nucleotide-diphospho-sugar transferases"/>
    <property type="match status" value="1"/>
</dbReference>
<dbReference type="Proteomes" id="UP000483362">
    <property type="component" value="Unassembled WGS sequence"/>
</dbReference>
<dbReference type="AlphaFoldDB" id="A0A6L5XFG1"/>
<keyword evidence="4" id="KW-1185">Reference proteome</keyword>
<gene>
    <name evidence="3" type="ORF">FYJ29_10490</name>
</gene>
<accession>A0A6L5XFG1</accession>
<dbReference type="GO" id="GO:0016740">
    <property type="term" value="F:transferase activity"/>
    <property type="evidence" value="ECO:0007669"/>
    <property type="project" value="UniProtKB-KW"/>
</dbReference>
<evidence type="ECO:0000313" key="3">
    <source>
        <dbReference type="EMBL" id="MSS18182.1"/>
    </source>
</evidence>
<dbReference type="InterPro" id="IPR027791">
    <property type="entry name" value="Galactosyl_T_C"/>
</dbReference>
<dbReference type="RefSeq" id="WP_154328819.1">
    <property type="nucleotide sequence ID" value="NZ_CP045696.1"/>
</dbReference>
<dbReference type="Gene3D" id="3.90.550.10">
    <property type="entry name" value="Spore Coat Polysaccharide Biosynthesis Protein SpsA, Chain A"/>
    <property type="match status" value="1"/>
</dbReference>
<reference evidence="3 4" key="1">
    <citation type="submission" date="2019-08" db="EMBL/GenBank/DDBJ databases">
        <title>In-depth cultivation of the pig gut microbiome towards novel bacterial diversity and tailored functional studies.</title>
        <authorList>
            <person name="Wylensek D."/>
            <person name="Hitch T.C.A."/>
            <person name="Clavel T."/>
        </authorList>
    </citation>
    <scope>NUCLEOTIDE SEQUENCE [LARGE SCALE GENOMIC DNA]</scope>
    <source>
        <strain evidence="3 4">Oil-RF-744-WCA-WT-10</strain>
    </source>
</reference>
<protein>
    <recommendedName>
        <fullName evidence="2">Galactosyltransferase C-terminal domain-containing protein</fullName>
    </recommendedName>
</protein>
<dbReference type="EMBL" id="VULT01000017">
    <property type="protein sequence ID" value="MSS18182.1"/>
    <property type="molecule type" value="Genomic_DNA"/>
</dbReference>
<keyword evidence="1" id="KW-0808">Transferase</keyword>
<dbReference type="Pfam" id="PF02709">
    <property type="entry name" value="Glyco_transf_7C"/>
    <property type="match status" value="1"/>
</dbReference>
<evidence type="ECO:0000259" key="2">
    <source>
        <dbReference type="Pfam" id="PF02709"/>
    </source>
</evidence>
<evidence type="ECO:0000313" key="4">
    <source>
        <dbReference type="Proteomes" id="UP000483362"/>
    </source>
</evidence>
<dbReference type="InterPro" id="IPR029044">
    <property type="entry name" value="Nucleotide-diphossugar_trans"/>
</dbReference>
<comment type="caution">
    <text evidence="3">The sequence shown here is derived from an EMBL/GenBank/DDBJ whole genome shotgun (WGS) entry which is preliminary data.</text>
</comment>
<organism evidence="3 4">
    <name type="scientific">Sodaliphilus pleomorphus</name>
    <dbReference type="NCBI Taxonomy" id="2606626"/>
    <lineage>
        <taxon>Bacteria</taxon>
        <taxon>Pseudomonadati</taxon>
        <taxon>Bacteroidota</taxon>
        <taxon>Bacteroidia</taxon>
        <taxon>Bacteroidales</taxon>
        <taxon>Muribaculaceae</taxon>
        <taxon>Sodaliphilus</taxon>
    </lineage>
</organism>